<comment type="pathway">
    <text evidence="5">Amino-acid biosynthesis; L-methionine biosynthesis via de novo pathway; L-methionine from L-homocysteine (BhmT route): step 1/1.</text>
</comment>
<dbReference type="InterPro" id="IPR003726">
    <property type="entry name" value="HCY_dom"/>
</dbReference>
<dbReference type="AlphaFoldDB" id="A0AAD1R512"/>
<dbReference type="GO" id="GO:0032259">
    <property type="term" value="P:methylation"/>
    <property type="evidence" value="ECO:0007669"/>
    <property type="project" value="UniProtKB-KW"/>
</dbReference>
<feature type="binding site" evidence="6">
    <location>
        <position position="289"/>
    </location>
    <ligand>
        <name>Zn(2+)</name>
        <dbReference type="ChEBI" id="CHEBI:29105"/>
    </ligand>
</feature>
<evidence type="ECO:0000259" key="7">
    <source>
        <dbReference type="PROSITE" id="PS50970"/>
    </source>
</evidence>
<dbReference type="Proteomes" id="UP001295444">
    <property type="component" value="Chromosome 01"/>
</dbReference>
<dbReference type="FunFam" id="3.20.20.330:FF:000002">
    <property type="entry name" value="Homocysteine S-methyltransferase"/>
    <property type="match status" value="1"/>
</dbReference>
<keyword evidence="2 5" id="KW-0808">Transferase</keyword>
<evidence type="ECO:0000256" key="5">
    <source>
        <dbReference type="PIRNR" id="PIRNR037505"/>
    </source>
</evidence>
<dbReference type="GO" id="GO:0009086">
    <property type="term" value="P:methionine biosynthetic process"/>
    <property type="evidence" value="ECO:0007669"/>
    <property type="project" value="InterPro"/>
</dbReference>
<dbReference type="EMBL" id="OW240912">
    <property type="protein sequence ID" value="CAH2223587.1"/>
    <property type="molecule type" value="Genomic_DNA"/>
</dbReference>
<comment type="cofactor">
    <cofactor evidence="5">
        <name>Zn(2+)</name>
        <dbReference type="ChEBI" id="CHEBI:29105"/>
    </cofactor>
    <text evidence="5">Binds 1 zinc ion per subunit.</text>
</comment>
<dbReference type="Pfam" id="PF02574">
    <property type="entry name" value="S-methyl_trans"/>
    <property type="match status" value="1"/>
</dbReference>
<keyword evidence="3 5" id="KW-0479">Metal-binding</keyword>
<dbReference type="SUPFAM" id="SSF82282">
    <property type="entry name" value="Homocysteine S-methyltransferase"/>
    <property type="match status" value="1"/>
</dbReference>
<feature type="binding site" evidence="6">
    <location>
        <position position="222"/>
    </location>
    <ligand>
        <name>Zn(2+)</name>
        <dbReference type="ChEBI" id="CHEBI:29105"/>
    </ligand>
</feature>
<dbReference type="InterPro" id="IPR017226">
    <property type="entry name" value="BHMT-like"/>
</dbReference>
<evidence type="ECO:0000313" key="8">
    <source>
        <dbReference type="EMBL" id="CAH2223587.1"/>
    </source>
</evidence>
<dbReference type="NCBIfam" id="NF007020">
    <property type="entry name" value="PRK09485.1"/>
    <property type="match status" value="1"/>
</dbReference>
<evidence type="ECO:0000256" key="2">
    <source>
        <dbReference type="ARBA" id="ARBA00022679"/>
    </source>
</evidence>
<gene>
    <name evidence="8" type="ORF">PECUL_23A023180</name>
</gene>
<dbReference type="GO" id="GO:0033528">
    <property type="term" value="P:S-methylmethionine cycle"/>
    <property type="evidence" value="ECO:0007669"/>
    <property type="project" value="TreeGrafter"/>
</dbReference>
<dbReference type="PROSITE" id="PS50970">
    <property type="entry name" value="HCY"/>
    <property type="match status" value="1"/>
</dbReference>
<comment type="subunit">
    <text evidence="5">Homotetramer.</text>
</comment>
<feature type="domain" description="Hcy-binding" evidence="7">
    <location>
        <begin position="1"/>
        <end position="303"/>
    </location>
</feature>
<dbReference type="PANTHER" id="PTHR46015">
    <property type="entry name" value="ZGC:172121"/>
    <property type="match status" value="1"/>
</dbReference>
<dbReference type="PANTHER" id="PTHR46015:SF1">
    <property type="entry name" value="HOMOCYSTEINE S-METHYLTRANSFERASE-LIKE ISOFORM 1"/>
    <property type="match status" value="1"/>
</dbReference>
<evidence type="ECO:0000256" key="1">
    <source>
        <dbReference type="ARBA" id="ARBA00022603"/>
    </source>
</evidence>
<keyword evidence="9" id="KW-1185">Reference proteome</keyword>
<evidence type="ECO:0000313" key="9">
    <source>
        <dbReference type="Proteomes" id="UP001295444"/>
    </source>
</evidence>
<keyword evidence="1 5" id="KW-0489">Methyltransferase</keyword>
<reference evidence="8" key="1">
    <citation type="submission" date="2022-03" db="EMBL/GenBank/DDBJ databases">
        <authorList>
            <person name="Alioto T."/>
            <person name="Alioto T."/>
            <person name="Gomez Garrido J."/>
        </authorList>
    </citation>
    <scope>NUCLEOTIDE SEQUENCE</scope>
</reference>
<evidence type="ECO:0000256" key="4">
    <source>
        <dbReference type="ARBA" id="ARBA00022833"/>
    </source>
</evidence>
<comment type="function">
    <text evidence="5">Involved in the regulation of homocysteine metabolism.</text>
</comment>
<dbReference type="Gene3D" id="3.20.20.330">
    <property type="entry name" value="Homocysteine-binding-like domain"/>
    <property type="match status" value="1"/>
</dbReference>
<dbReference type="InterPro" id="IPR036589">
    <property type="entry name" value="HCY_dom_sf"/>
</dbReference>
<sequence>MEKHVNILSGGLSTELEAAGFMIQGDPLWSARLLKTNPQAIKNVHASFLKSGADVLTTATYQASVEGFQKSLDLNVDEAAELFHVGVRLAREAAEEFNAQSPVKKNVIIAGSIGPYGAFLHDGSEYTGNYVTDMTIEDLKNWHRQQMRCLAMSGIDLFAFETIPSQKEAEALVLLLREFPNLKAWLSYSCKDISSTSYGDKFKEAVKIGMGLDQLVAVGVNCCAPNLVSPLLMSANQNQDPKTGWIVYPNTGEEWNHEFGWQGRGAEKHILDSVQEWINLGAKWIGGCCRTTPSDIESLRQCLRPAT</sequence>
<organism evidence="8 9">
    <name type="scientific">Pelobates cultripes</name>
    <name type="common">Western spadefoot toad</name>
    <dbReference type="NCBI Taxonomy" id="61616"/>
    <lineage>
        <taxon>Eukaryota</taxon>
        <taxon>Metazoa</taxon>
        <taxon>Chordata</taxon>
        <taxon>Craniata</taxon>
        <taxon>Vertebrata</taxon>
        <taxon>Euteleostomi</taxon>
        <taxon>Amphibia</taxon>
        <taxon>Batrachia</taxon>
        <taxon>Anura</taxon>
        <taxon>Pelobatoidea</taxon>
        <taxon>Pelobatidae</taxon>
        <taxon>Pelobates</taxon>
    </lineage>
</organism>
<keyword evidence="4 5" id="KW-0862">Zinc</keyword>
<dbReference type="InterPro" id="IPR051486">
    <property type="entry name" value="Hcy_S-methyltransferase"/>
</dbReference>
<dbReference type="GO" id="GO:0008898">
    <property type="term" value="F:S-adenosylmethionine-homocysteine S-methyltransferase activity"/>
    <property type="evidence" value="ECO:0007669"/>
    <property type="project" value="TreeGrafter"/>
</dbReference>
<name>A0AAD1R512_PELCU</name>
<dbReference type="GO" id="GO:0008270">
    <property type="term" value="F:zinc ion binding"/>
    <property type="evidence" value="ECO:0007669"/>
    <property type="project" value="UniProtKB-UniRule"/>
</dbReference>
<proteinExistence type="predicted"/>
<evidence type="ECO:0000256" key="3">
    <source>
        <dbReference type="ARBA" id="ARBA00022723"/>
    </source>
</evidence>
<evidence type="ECO:0000256" key="6">
    <source>
        <dbReference type="PROSITE-ProRule" id="PRU00333"/>
    </source>
</evidence>
<feature type="binding site" evidence="6">
    <location>
        <position position="288"/>
    </location>
    <ligand>
        <name>Zn(2+)</name>
        <dbReference type="ChEBI" id="CHEBI:29105"/>
    </ligand>
</feature>
<accession>A0AAD1R512</accession>
<dbReference type="PIRSF" id="PIRSF037505">
    <property type="entry name" value="Betaine_HMT"/>
    <property type="match status" value="1"/>
</dbReference>
<protein>
    <submittedName>
        <fullName evidence="8">Homocysteine S-methyltransferase 1-like isoform X4</fullName>
    </submittedName>
</protein>